<gene>
    <name evidence="1" type="ORF">BOLC1T03350H</name>
</gene>
<evidence type="ECO:0000313" key="1">
    <source>
        <dbReference type="EMBL" id="VDD50961.1"/>
    </source>
</evidence>
<name>A0A3P6FVB4_BRAOL</name>
<protein>
    <submittedName>
        <fullName evidence="1">Uncharacterized protein</fullName>
    </submittedName>
</protein>
<organism evidence="1">
    <name type="scientific">Brassica oleracea</name>
    <name type="common">Wild cabbage</name>
    <dbReference type="NCBI Taxonomy" id="3712"/>
    <lineage>
        <taxon>Eukaryota</taxon>
        <taxon>Viridiplantae</taxon>
        <taxon>Streptophyta</taxon>
        <taxon>Embryophyta</taxon>
        <taxon>Tracheophyta</taxon>
        <taxon>Spermatophyta</taxon>
        <taxon>Magnoliopsida</taxon>
        <taxon>eudicotyledons</taxon>
        <taxon>Gunneridae</taxon>
        <taxon>Pentapetalae</taxon>
        <taxon>rosids</taxon>
        <taxon>malvids</taxon>
        <taxon>Brassicales</taxon>
        <taxon>Brassicaceae</taxon>
        <taxon>Brassiceae</taxon>
        <taxon>Brassica</taxon>
    </lineage>
</organism>
<dbReference type="AlphaFoldDB" id="A0A3P6FVB4"/>
<reference evidence="1" key="1">
    <citation type="submission" date="2018-11" db="EMBL/GenBank/DDBJ databases">
        <authorList>
            <consortium name="Genoscope - CEA"/>
            <person name="William W."/>
        </authorList>
    </citation>
    <scope>NUCLEOTIDE SEQUENCE</scope>
</reference>
<sequence>MPNLKSSGVEFGSFHQVQGAGIWLGFKAGSLHAQFQFGH</sequence>
<accession>A0A3P6FVB4</accession>
<proteinExistence type="predicted"/>
<dbReference type="EMBL" id="LR031878">
    <property type="protein sequence ID" value="VDD50961.1"/>
    <property type="molecule type" value="Genomic_DNA"/>
</dbReference>